<dbReference type="InterPro" id="IPR036047">
    <property type="entry name" value="F-box-like_dom_sf"/>
</dbReference>
<comment type="caution">
    <text evidence="3">The sequence shown here is derived from an EMBL/GenBank/DDBJ whole genome shotgun (WGS) entry which is preliminary data.</text>
</comment>
<accession>A0AAV3NYX0</accession>
<dbReference type="Pfam" id="PF12937">
    <property type="entry name" value="F-box-like"/>
    <property type="match status" value="1"/>
</dbReference>
<dbReference type="PANTHER" id="PTHR47123:SF15">
    <property type="entry name" value="F-BOX PROTEIN SKIP23"/>
    <property type="match status" value="1"/>
</dbReference>
<dbReference type="InterPro" id="IPR051304">
    <property type="entry name" value="SCF_F-box_domain"/>
</dbReference>
<keyword evidence="4" id="KW-1185">Reference proteome</keyword>
<proteinExistence type="predicted"/>
<evidence type="ECO:0000259" key="2">
    <source>
        <dbReference type="Pfam" id="PF12937"/>
    </source>
</evidence>
<dbReference type="SUPFAM" id="SSF81383">
    <property type="entry name" value="F-box domain"/>
    <property type="match status" value="1"/>
</dbReference>
<feature type="domain" description="F-box" evidence="2">
    <location>
        <begin position="7"/>
        <end position="40"/>
    </location>
</feature>
<dbReference type="EMBL" id="BAABME010000659">
    <property type="protein sequence ID" value="GAA0144534.1"/>
    <property type="molecule type" value="Genomic_DNA"/>
</dbReference>
<dbReference type="AlphaFoldDB" id="A0AAV3NYX0"/>
<feature type="domain" description="KIB1-4 beta-propeller" evidence="1">
    <location>
        <begin position="86"/>
        <end position="374"/>
    </location>
</feature>
<sequence length="408" mass="47268">MSYVSSWSNLPEELLALIKNRLESPSDISRFRAVCSSWRSSNFHIFKDHLDQFVAEVDLRNNLSSEECLLIQKTIFCLEAHTDNSSSLSCWLFGVEKSGGKLYFVNPFTSMIIHPRPRRLPEVLDLFDYSKITKLQELNIVRSFHEYTDGTEEYEARKALFLSPPHYEEAMLYVGSYSHGRTWTLCKLQNGQWGEGQEINPGFNVHDIALYKGRIWIVDGEGCTRVLDSTFKTMEIAQHLFPEEMRCLAYLVESSLSGLFLVEKQEHWPSDIFRSKRGDGMSISWWIYRLRMQLLLIKVYKLQEEENRWEEVTHLDDQIMFVCCGDYGVSPWSFCVPTTHIPGCKGNSIVFTFNNKHDSLIGNHENPENAGVFDMETGKLRLLQRCPGYASLFWPPPSWLKINALPFE</sequence>
<dbReference type="Pfam" id="PF03478">
    <property type="entry name" value="Beta-prop_KIB1-4"/>
    <property type="match status" value="1"/>
</dbReference>
<evidence type="ECO:0000313" key="4">
    <source>
        <dbReference type="Proteomes" id="UP001454036"/>
    </source>
</evidence>
<dbReference type="Proteomes" id="UP001454036">
    <property type="component" value="Unassembled WGS sequence"/>
</dbReference>
<dbReference type="PANTHER" id="PTHR47123">
    <property type="entry name" value="F-BOX PROTEIN SKIP23"/>
    <property type="match status" value="1"/>
</dbReference>
<name>A0AAV3NYX0_LITER</name>
<dbReference type="InterPro" id="IPR005174">
    <property type="entry name" value="KIB1-4_b-propeller"/>
</dbReference>
<dbReference type="Gene3D" id="1.20.1280.50">
    <property type="match status" value="1"/>
</dbReference>
<dbReference type="InterPro" id="IPR001810">
    <property type="entry name" value="F-box_dom"/>
</dbReference>
<evidence type="ECO:0000259" key="1">
    <source>
        <dbReference type="Pfam" id="PF03478"/>
    </source>
</evidence>
<evidence type="ECO:0008006" key="5">
    <source>
        <dbReference type="Google" id="ProtNLM"/>
    </source>
</evidence>
<evidence type="ECO:0000313" key="3">
    <source>
        <dbReference type="EMBL" id="GAA0144534.1"/>
    </source>
</evidence>
<gene>
    <name evidence="3" type="ORF">LIER_04957</name>
</gene>
<organism evidence="3 4">
    <name type="scientific">Lithospermum erythrorhizon</name>
    <name type="common">Purple gromwell</name>
    <name type="synonym">Lithospermum officinale var. erythrorhizon</name>
    <dbReference type="NCBI Taxonomy" id="34254"/>
    <lineage>
        <taxon>Eukaryota</taxon>
        <taxon>Viridiplantae</taxon>
        <taxon>Streptophyta</taxon>
        <taxon>Embryophyta</taxon>
        <taxon>Tracheophyta</taxon>
        <taxon>Spermatophyta</taxon>
        <taxon>Magnoliopsida</taxon>
        <taxon>eudicotyledons</taxon>
        <taxon>Gunneridae</taxon>
        <taxon>Pentapetalae</taxon>
        <taxon>asterids</taxon>
        <taxon>lamiids</taxon>
        <taxon>Boraginales</taxon>
        <taxon>Boraginaceae</taxon>
        <taxon>Boraginoideae</taxon>
        <taxon>Lithospermeae</taxon>
        <taxon>Lithospermum</taxon>
    </lineage>
</organism>
<reference evidence="3 4" key="1">
    <citation type="submission" date="2024-01" db="EMBL/GenBank/DDBJ databases">
        <title>The complete chloroplast genome sequence of Lithospermum erythrorhizon: insights into the phylogenetic relationship among Boraginaceae species and the maternal lineages of purple gromwells.</title>
        <authorList>
            <person name="Okada T."/>
            <person name="Watanabe K."/>
        </authorList>
    </citation>
    <scope>NUCLEOTIDE SEQUENCE [LARGE SCALE GENOMIC DNA]</scope>
</reference>
<protein>
    <recommendedName>
        <fullName evidence="5">F-box domain-containing protein</fullName>
    </recommendedName>
</protein>